<dbReference type="PROSITE" id="PS51257">
    <property type="entry name" value="PROKAR_LIPOPROTEIN"/>
    <property type="match status" value="1"/>
</dbReference>
<dbReference type="AlphaFoldDB" id="A0AA92U2B4"/>
<dbReference type="Proteomes" id="UP000286077">
    <property type="component" value="Unassembled WGS sequence"/>
</dbReference>
<evidence type="ECO:0000313" key="1">
    <source>
        <dbReference type="EMBL" id="RGW66196.1"/>
    </source>
</evidence>
<reference evidence="1 2" key="1">
    <citation type="submission" date="2018-08" db="EMBL/GenBank/DDBJ databases">
        <title>A genome reference for cultivated species of the human gut microbiota.</title>
        <authorList>
            <person name="Zou Y."/>
            <person name="Xue W."/>
            <person name="Luo G."/>
        </authorList>
    </citation>
    <scope>NUCLEOTIDE SEQUENCE [LARGE SCALE GENOMIC DNA]</scope>
    <source>
        <strain evidence="1 2">AF11-14</strain>
    </source>
</reference>
<dbReference type="EMBL" id="QSAQ01000036">
    <property type="protein sequence ID" value="RGW66196.1"/>
    <property type="molecule type" value="Genomic_DNA"/>
</dbReference>
<gene>
    <name evidence="1" type="ORF">DWV60_12590</name>
</gene>
<protein>
    <submittedName>
        <fullName evidence="1">Uncharacterized protein</fullName>
    </submittedName>
</protein>
<sequence>MKRKMMIDKKKVFMAVGALSIGMAVIIACSTFNEYLYKIRQAHENEFFERTAIWNLSKNMTAKEMLSRMTTVAKGDSVLVCKISRIPIGVYSDFMQETAKPTRRAWVRIREAHMESLINGVDWMEKRSREMPFSSYVLCSKSKYDEQGNSRPSFLNEKVRREKELDELYPPKVYSEEAFKNWEDRYKSLFSSTHSGGKRIISYNPSYFQEKTLLSHNPGIVIPF</sequence>
<proteinExistence type="predicted"/>
<comment type="caution">
    <text evidence="1">The sequence shown here is derived from an EMBL/GenBank/DDBJ whole genome shotgun (WGS) entry which is preliminary data.</text>
</comment>
<evidence type="ECO:0000313" key="2">
    <source>
        <dbReference type="Proteomes" id="UP000286077"/>
    </source>
</evidence>
<dbReference type="RefSeq" id="WP_118141092.1">
    <property type="nucleotide sequence ID" value="NZ_QSAQ01000036.1"/>
</dbReference>
<name>A0AA92U2B4_9BACT</name>
<accession>A0AA92U2B4</accession>
<organism evidence="1 2">
    <name type="scientific">Segatella copri</name>
    <dbReference type="NCBI Taxonomy" id="165179"/>
    <lineage>
        <taxon>Bacteria</taxon>
        <taxon>Pseudomonadati</taxon>
        <taxon>Bacteroidota</taxon>
        <taxon>Bacteroidia</taxon>
        <taxon>Bacteroidales</taxon>
        <taxon>Prevotellaceae</taxon>
        <taxon>Segatella</taxon>
    </lineage>
</organism>